<keyword evidence="4" id="KW-0012">Acyltransferase</keyword>
<dbReference type="PROSITE" id="PS00101">
    <property type="entry name" value="HEXAPEP_TRANSFERASES"/>
    <property type="match status" value="1"/>
</dbReference>
<keyword evidence="6" id="KW-1185">Reference proteome</keyword>
<comment type="similarity">
    <text evidence="1">Belongs to the transferase hexapeptide repeat family.</text>
</comment>
<reference evidence="5 6" key="1">
    <citation type="journal article" date="2021" name="Microbiol. Spectr.">
        <title>A Single Bacterium Capable of Oxidation and Reduction of Iron at Circumneutral pH.</title>
        <authorList>
            <person name="Kato S."/>
            <person name="Ohkuma M."/>
        </authorList>
    </citation>
    <scope>NUCLEOTIDE SEQUENCE [LARGE SCALE GENOMIC DNA]</scope>
    <source>
        <strain evidence="5 6">MIZ03</strain>
    </source>
</reference>
<dbReference type="PANTHER" id="PTHR23416:SF23">
    <property type="entry name" value="ACETYLTRANSFERASE C18B11.09C-RELATED"/>
    <property type="match status" value="1"/>
</dbReference>
<dbReference type="CDD" id="cd04647">
    <property type="entry name" value="LbH_MAT_like"/>
    <property type="match status" value="1"/>
</dbReference>
<organism evidence="5 6">
    <name type="scientific">Rhodoferax lithotrophicus</name>
    <dbReference type="NCBI Taxonomy" id="2798804"/>
    <lineage>
        <taxon>Bacteria</taxon>
        <taxon>Pseudomonadati</taxon>
        <taxon>Pseudomonadota</taxon>
        <taxon>Betaproteobacteria</taxon>
        <taxon>Burkholderiales</taxon>
        <taxon>Comamonadaceae</taxon>
        <taxon>Rhodoferax</taxon>
    </lineage>
</organism>
<keyword evidence="2" id="KW-0808">Transferase</keyword>
<keyword evidence="3" id="KW-0677">Repeat</keyword>
<dbReference type="InterPro" id="IPR001451">
    <property type="entry name" value="Hexapep"/>
</dbReference>
<dbReference type="PANTHER" id="PTHR23416">
    <property type="entry name" value="SIALIC ACID SYNTHASE-RELATED"/>
    <property type="match status" value="1"/>
</dbReference>
<evidence type="ECO:0000256" key="3">
    <source>
        <dbReference type="ARBA" id="ARBA00022737"/>
    </source>
</evidence>
<dbReference type="Proteomes" id="UP000824366">
    <property type="component" value="Chromosome"/>
</dbReference>
<name>A0ABN6DBE4_9BURK</name>
<protein>
    <submittedName>
        <fullName evidence="5">Acetyltransferase</fullName>
    </submittedName>
</protein>
<gene>
    <name evidence="5" type="ORF">MIZ03_4215</name>
</gene>
<dbReference type="InterPro" id="IPR051159">
    <property type="entry name" value="Hexapeptide_acetyltransf"/>
</dbReference>
<evidence type="ECO:0000313" key="6">
    <source>
        <dbReference type="Proteomes" id="UP000824366"/>
    </source>
</evidence>
<evidence type="ECO:0000256" key="1">
    <source>
        <dbReference type="ARBA" id="ARBA00007274"/>
    </source>
</evidence>
<dbReference type="Pfam" id="PF00132">
    <property type="entry name" value="Hexapep"/>
    <property type="match status" value="1"/>
</dbReference>
<evidence type="ECO:0000313" key="5">
    <source>
        <dbReference type="EMBL" id="BCO29300.1"/>
    </source>
</evidence>
<dbReference type="Gene3D" id="2.160.10.10">
    <property type="entry name" value="Hexapeptide repeat proteins"/>
    <property type="match status" value="1"/>
</dbReference>
<dbReference type="EMBL" id="AP024238">
    <property type="protein sequence ID" value="BCO29300.1"/>
    <property type="molecule type" value="Genomic_DNA"/>
</dbReference>
<sequence length="187" mass="20651">MLGVSEIWNRIRFWRNADRIGPDILFTHWRLYFRSTMRKLCVQKFKYFGEGSEFRPGSYAEACSKIEIGNNVVIRPGTFLFADPTEGGGGILIEEKVLIGSGVHFYTNNHAFSDVTKPIFDQDYPEPKLANSIILRCGCWIGACAIILPGVEIGENAVVGAGSVVTKSVPARTVVAGNPAKFIRHVS</sequence>
<evidence type="ECO:0000256" key="2">
    <source>
        <dbReference type="ARBA" id="ARBA00022679"/>
    </source>
</evidence>
<proteinExistence type="inferred from homology"/>
<accession>A0ABN6DBE4</accession>
<dbReference type="SUPFAM" id="SSF51161">
    <property type="entry name" value="Trimeric LpxA-like enzymes"/>
    <property type="match status" value="1"/>
</dbReference>
<dbReference type="InterPro" id="IPR011004">
    <property type="entry name" value="Trimer_LpxA-like_sf"/>
</dbReference>
<evidence type="ECO:0000256" key="4">
    <source>
        <dbReference type="ARBA" id="ARBA00023315"/>
    </source>
</evidence>
<dbReference type="InterPro" id="IPR018357">
    <property type="entry name" value="Hexapep_transf_CS"/>
</dbReference>